<protein>
    <submittedName>
        <fullName evidence="1">Uncharacterized protein</fullName>
    </submittedName>
</protein>
<sequence>MPQEATLKLDIAGILSCTEENPAIFDSDNNHSHQKLGDPSHPSNIDHITDVEADGGAVPVTNPENIYQYETKIANLARRNTLLEGQLSAALANQEATEKNLSSV</sequence>
<gene>
    <name evidence="1" type="ORF">KSP40_PGU008702</name>
</gene>
<dbReference type="Proteomes" id="UP001412067">
    <property type="component" value="Unassembled WGS sequence"/>
</dbReference>
<dbReference type="EMBL" id="JBBWWR010000005">
    <property type="protein sequence ID" value="KAK8965902.1"/>
    <property type="molecule type" value="Genomic_DNA"/>
</dbReference>
<organism evidence="1 2">
    <name type="scientific">Platanthera guangdongensis</name>
    <dbReference type="NCBI Taxonomy" id="2320717"/>
    <lineage>
        <taxon>Eukaryota</taxon>
        <taxon>Viridiplantae</taxon>
        <taxon>Streptophyta</taxon>
        <taxon>Embryophyta</taxon>
        <taxon>Tracheophyta</taxon>
        <taxon>Spermatophyta</taxon>
        <taxon>Magnoliopsida</taxon>
        <taxon>Liliopsida</taxon>
        <taxon>Asparagales</taxon>
        <taxon>Orchidaceae</taxon>
        <taxon>Orchidoideae</taxon>
        <taxon>Orchideae</taxon>
        <taxon>Orchidinae</taxon>
        <taxon>Platanthera</taxon>
    </lineage>
</organism>
<comment type="caution">
    <text evidence="1">The sequence shown here is derived from an EMBL/GenBank/DDBJ whole genome shotgun (WGS) entry which is preliminary data.</text>
</comment>
<keyword evidence="2" id="KW-1185">Reference proteome</keyword>
<proteinExistence type="predicted"/>
<name>A0ABR2MPT9_9ASPA</name>
<accession>A0ABR2MPT9</accession>
<evidence type="ECO:0000313" key="2">
    <source>
        <dbReference type="Proteomes" id="UP001412067"/>
    </source>
</evidence>
<reference evidence="1 2" key="1">
    <citation type="journal article" date="2022" name="Nat. Plants">
        <title>Genomes of leafy and leafless Platanthera orchids illuminate the evolution of mycoheterotrophy.</title>
        <authorList>
            <person name="Li M.H."/>
            <person name="Liu K.W."/>
            <person name="Li Z."/>
            <person name="Lu H.C."/>
            <person name="Ye Q.L."/>
            <person name="Zhang D."/>
            <person name="Wang J.Y."/>
            <person name="Li Y.F."/>
            <person name="Zhong Z.M."/>
            <person name="Liu X."/>
            <person name="Yu X."/>
            <person name="Liu D.K."/>
            <person name="Tu X.D."/>
            <person name="Liu B."/>
            <person name="Hao Y."/>
            <person name="Liao X.Y."/>
            <person name="Jiang Y.T."/>
            <person name="Sun W.H."/>
            <person name="Chen J."/>
            <person name="Chen Y.Q."/>
            <person name="Ai Y."/>
            <person name="Zhai J.W."/>
            <person name="Wu S.S."/>
            <person name="Zhou Z."/>
            <person name="Hsiao Y.Y."/>
            <person name="Wu W.L."/>
            <person name="Chen Y.Y."/>
            <person name="Lin Y.F."/>
            <person name="Hsu J.L."/>
            <person name="Li C.Y."/>
            <person name="Wang Z.W."/>
            <person name="Zhao X."/>
            <person name="Zhong W.Y."/>
            <person name="Ma X.K."/>
            <person name="Ma L."/>
            <person name="Huang J."/>
            <person name="Chen G.Z."/>
            <person name="Huang M.Z."/>
            <person name="Huang L."/>
            <person name="Peng D.H."/>
            <person name="Luo Y.B."/>
            <person name="Zou S.Q."/>
            <person name="Chen S.P."/>
            <person name="Lan S."/>
            <person name="Tsai W.C."/>
            <person name="Van de Peer Y."/>
            <person name="Liu Z.J."/>
        </authorList>
    </citation>
    <scope>NUCLEOTIDE SEQUENCE [LARGE SCALE GENOMIC DNA]</scope>
    <source>
        <strain evidence="1">Lor288</strain>
    </source>
</reference>
<evidence type="ECO:0000313" key="1">
    <source>
        <dbReference type="EMBL" id="KAK8965902.1"/>
    </source>
</evidence>